<dbReference type="Pfam" id="PF17645">
    <property type="entry name" value="Amdase"/>
    <property type="match status" value="1"/>
</dbReference>
<dbReference type="Proteomes" id="UP001199642">
    <property type="component" value="Chromosome"/>
</dbReference>
<gene>
    <name evidence="1" type="ORF">K8F61_13215</name>
</gene>
<keyword evidence="2" id="KW-1185">Reference proteome</keyword>
<dbReference type="RefSeq" id="WP_231819451.1">
    <property type="nucleotide sequence ID" value="NZ_CP082781.1"/>
</dbReference>
<protein>
    <submittedName>
        <fullName evidence="1">Aspartate/glutamate racemase family protein</fullName>
    </submittedName>
</protein>
<dbReference type="InterPro" id="IPR053714">
    <property type="entry name" value="Iso_Racemase_Enz_sf"/>
</dbReference>
<proteinExistence type="predicted"/>
<reference evidence="1 2" key="1">
    <citation type="submission" date="2023-01" db="EMBL/GenBank/DDBJ databases">
        <title>Characterization of estradiol degrading bacteria Microbacterium sp. MZT7 and reveal degrading genes through genome analysis.</title>
        <authorList>
            <person name="Hao P."/>
            <person name="Gao Y."/>
        </authorList>
    </citation>
    <scope>NUCLEOTIDE SEQUENCE [LARGE SCALE GENOMIC DNA]</scope>
    <source>
        <strain evidence="1 2">MZT7</strain>
    </source>
</reference>
<dbReference type="Gene3D" id="3.40.50.12500">
    <property type="match status" value="1"/>
</dbReference>
<organism evidence="1 2">
    <name type="scientific">Microbacterium resistens</name>
    <dbReference type="NCBI Taxonomy" id="156977"/>
    <lineage>
        <taxon>Bacteria</taxon>
        <taxon>Bacillati</taxon>
        <taxon>Actinomycetota</taxon>
        <taxon>Actinomycetes</taxon>
        <taxon>Micrococcales</taxon>
        <taxon>Microbacteriaceae</taxon>
        <taxon>Microbacterium</taxon>
    </lineage>
</organism>
<sequence length="236" mass="24476">MTDTRIGLIVPPLAGAVPRDAADVYPGVPFLAEGLGLREMSVAGYDSVISAVRGASERLAARGAEAVVLMGTSLSFYRGKDFNDEIVDTMRQATGLPVTTMSAAIVDALRAVGVARPAVASAYTAEVHGRLLRFLAQEGLDVAGSAHLSISSIDEVHTVDDDTVHDLAVQAAEDPGFDGILISCGGLQTARAVTALEESYGVPVVSSPLAGLWAAVRLVRPEVAGTHGSRLFRVPA</sequence>
<name>A0ABY3RP72_9MICO</name>
<evidence type="ECO:0000313" key="1">
    <source>
        <dbReference type="EMBL" id="UGS25626.1"/>
    </source>
</evidence>
<dbReference type="PANTHER" id="PTHR40267">
    <property type="entry name" value="BLR3294 PROTEIN"/>
    <property type="match status" value="1"/>
</dbReference>
<dbReference type="EMBL" id="CP082781">
    <property type="protein sequence ID" value="UGS25626.1"/>
    <property type="molecule type" value="Genomic_DNA"/>
</dbReference>
<dbReference type="PANTHER" id="PTHR40267:SF1">
    <property type="entry name" value="BLR3294 PROTEIN"/>
    <property type="match status" value="1"/>
</dbReference>
<dbReference type="InterPro" id="IPR026286">
    <property type="entry name" value="MaiA/AMDase"/>
</dbReference>
<accession>A0ABY3RP72</accession>
<evidence type="ECO:0000313" key="2">
    <source>
        <dbReference type="Proteomes" id="UP001199642"/>
    </source>
</evidence>